<dbReference type="EMBL" id="RYYR01000026">
    <property type="protein sequence ID" value="RUL49328.1"/>
    <property type="molecule type" value="Genomic_DNA"/>
</dbReference>
<organism evidence="1 2">
    <name type="scientific">Lysinibacillus antri</name>
    <dbReference type="NCBI Taxonomy" id="2498145"/>
    <lineage>
        <taxon>Bacteria</taxon>
        <taxon>Bacillati</taxon>
        <taxon>Bacillota</taxon>
        <taxon>Bacilli</taxon>
        <taxon>Bacillales</taxon>
        <taxon>Bacillaceae</taxon>
        <taxon>Lysinibacillus</taxon>
    </lineage>
</organism>
<accession>A0A3S0RUA2</accession>
<reference evidence="1 2" key="1">
    <citation type="submission" date="2018-12" db="EMBL/GenBank/DDBJ databases">
        <title>Lysinibacillus antri sp. nov., isolated from a cave soil.</title>
        <authorList>
            <person name="Narsing Rao M.P."/>
            <person name="Zhang H."/>
            <person name="Dong Z.-Y."/>
            <person name="Niu X.-K."/>
            <person name="Zhang K."/>
            <person name="Fang B.-Z."/>
            <person name="Kang Y.-Q."/>
            <person name="Xiao M."/>
            <person name="Li W.-J."/>
        </authorList>
    </citation>
    <scope>NUCLEOTIDE SEQUENCE [LARGE SCALE GENOMIC DNA]</scope>
    <source>
        <strain evidence="1 2">SYSU K30002</strain>
    </source>
</reference>
<evidence type="ECO:0000313" key="2">
    <source>
        <dbReference type="Proteomes" id="UP000287910"/>
    </source>
</evidence>
<dbReference type="Proteomes" id="UP000287910">
    <property type="component" value="Unassembled WGS sequence"/>
</dbReference>
<comment type="caution">
    <text evidence="1">The sequence shown here is derived from an EMBL/GenBank/DDBJ whole genome shotgun (WGS) entry which is preliminary data.</text>
</comment>
<proteinExistence type="predicted"/>
<sequence>MLIKVITILAHPHHLFFTINIDLNIGNQLFLTDFVSKIDKDFITILKNSKYVGDLENEFEQQIREQAFGHYKSNEELSLVLSNNKECKNGSYVYVTENVLGISMPVAHVTGGHVEFEIDFSELKEPPL</sequence>
<dbReference type="AlphaFoldDB" id="A0A3S0RUA2"/>
<protein>
    <recommendedName>
        <fullName evidence="3">DUF3298 domain-containing protein</fullName>
    </recommendedName>
</protein>
<dbReference type="RefSeq" id="WP_126660102.1">
    <property type="nucleotide sequence ID" value="NZ_RYYR01000026.1"/>
</dbReference>
<gene>
    <name evidence="1" type="ORF">EK386_15570</name>
</gene>
<name>A0A3S0RUA2_9BACI</name>
<evidence type="ECO:0008006" key="3">
    <source>
        <dbReference type="Google" id="ProtNLM"/>
    </source>
</evidence>
<keyword evidence="2" id="KW-1185">Reference proteome</keyword>
<evidence type="ECO:0000313" key="1">
    <source>
        <dbReference type="EMBL" id="RUL49328.1"/>
    </source>
</evidence>